<evidence type="ECO:0000313" key="3">
    <source>
        <dbReference type="EMBL" id="GAV09707.1"/>
    </source>
</evidence>
<feature type="signal peptide" evidence="2">
    <location>
        <begin position="1"/>
        <end position="21"/>
    </location>
</feature>
<organism evidence="3 4">
    <name type="scientific">Ramazzottius varieornatus</name>
    <name type="common">Water bear</name>
    <name type="synonym">Tardigrade</name>
    <dbReference type="NCBI Taxonomy" id="947166"/>
    <lineage>
        <taxon>Eukaryota</taxon>
        <taxon>Metazoa</taxon>
        <taxon>Ecdysozoa</taxon>
        <taxon>Tardigrada</taxon>
        <taxon>Eutardigrada</taxon>
        <taxon>Parachela</taxon>
        <taxon>Hypsibioidea</taxon>
        <taxon>Ramazzottiidae</taxon>
        <taxon>Ramazzottius</taxon>
    </lineage>
</organism>
<protein>
    <recommendedName>
        <fullName evidence="5">CUB domain-containing protein</fullName>
    </recommendedName>
</protein>
<evidence type="ECO:0000313" key="4">
    <source>
        <dbReference type="Proteomes" id="UP000186922"/>
    </source>
</evidence>
<dbReference type="EMBL" id="BDGG01000025">
    <property type="protein sequence ID" value="GAV09707.1"/>
    <property type="molecule type" value="Genomic_DNA"/>
</dbReference>
<feature type="region of interest" description="Disordered" evidence="1">
    <location>
        <begin position="39"/>
        <end position="73"/>
    </location>
</feature>
<feature type="compositionally biased region" description="Low complexity" evidence="1">
    <location>
        <begin position="47"/>
        <end position="58"/>
    </location>
</feature>
<evidence type="ECO:0008006" key="5">
    <source>
        <dbReference type="Google" id="ProtNLM"/>
    </source>
</evidence>
<sequence length="245" mass="27144">MVSDVIFAVASTLLYLTVASSQEYADDYWGNGRSGRQNQDSGFFITSSGRRGSESRFSVNGGRRSPSKERLTIDGDRGGSFPDYFRVEVEIQELDNPSGVLSTGQHCDTMNDCDVRVQAYLDVSNPRTPWPGTYSPSRWAIIYEGTNNNSPQFNRVITRDICGGSLSTVNARVQALDADDLSGHDEIGQFECLFDVNPRDITAPNMARWSSSKQCSNVRQQGQARLLARIRVYEIPSSSCRASRS</sequence>
<keyword evidence="2" id="KW-0732">Signal</keyword>
<keyword evidence="4" id="KW-1185">Reference proteome</keyword>
<accession>A0A1D1W8M0</accession>
<evidence type="ECO:0000256" key="2">
    <source>
        <dbReference type="SAM" id="SignalP"/>
    </source>
</evidence>
<reference evidence="3 4" key="1">
    <citation type="journal article" date="2016" name="Nat. Commun.">
        <title>Extremotolerant tardigrade genome and improved radiotolerance of human cultured cells by tardigrade-unique protein.</title>
        <authorList>
            <person name="Hashimoto T."/>
            <person name="Horikawa D.D."/>
            <person name="Saito Y."/>
            <person name="Kuwahara H."/>
            <person name="Kozuka-Hata H."/>
            <person name="Shin-I T."/>
            <person name="Minakuchi Y."/>
            <person name="Ohishi K."/>
            <person name="Motoyama A."/>
            <person name="Aizu T."/>
            <person name="Enomoto A."/>
            <person name="Kondo K."/>
            <person name="Tanaka S."/>
            <person name="Hara Y."/>
            <person name="Koshikawa S."/>
            <person name="Sagara H."/>
            <person name="Miura T."/>
            <person name="Yokobori S."/>
            <person name="Miyagawa K."/>
            <person name="Suzuki Y."/>
            <person name="Kubo T."/>
            <person name="Oyama M."/>
            <person name="Kohara Y."/>
            <person name="Fujiyama A."/>
            <person name="Arakawa K."/>
            <person name="Katayama T."/>
            <person name="Toyoda A."/>
            <person name="Kunieda T."/>
        </authorList>
    </citation>
    <scope>NUCLEOTIDE SEQUENCE [LARGE SCALE GENOMIC DNA]</scope>
    <source>
        <strain evidence="3 4">YOKOZUNA-1</strain>
    </source>
</reference>
<evidence type="ECO:0000256" key="1">
    <source>
        <dbReference type="SAM" id="MobiDB-lite"/>
    </source>
</evidence>
<dbReference type="OrthoDB" id="10057271at2759"/>
<name>A0A1D1W8M0_RAMVA</name>
<proteinExistence type="predicted"/>
<gene>
    <name evidence="3" type="primary">RvY_19200-1</name>
    <name evidence="3" type="synonym">RvY_19200.1</name>
    <name evidence="3" type="ORF">RvY_19200</name>
</gene>
<feature type="chain" id="PRO_5008899310" description="CUB domain-containing protein" evidence="2">
    <location>
        <begin position="22"/>
        <end position="245"/>
    </location>
</feature>
<comment type="caution">
    <text evidence="3">The sequence shown here is derived from an EMBL/GenBank/DDBJ whole genome shotgun (WGS) entry which is preliminary data.</text>
</comment>
<dbReference type="AlphaFoldDB" id="A0A1D1W8M0"/>
<dbReference type="Proteomes" id="UP000186922">
    <property type="component" value="Unassembled WGS sequence"/>
</dbReference>